<dbReference type="NCBIfam" id="TIGR00154">
    <property type="entry name" value="ispE"/>
    <property type="match status" value="1"/>
</dbReference>
<dbReference type="Proteomes" id="UP001180087">
    <property type="component" value="Chromosome"/>
</dbReference>
<dbReference type="EC" id="2.7.1.148" evidence="2 9"/>
<comment type="similarity">
    <text evidence="1 9">Belongs to the GHMP kinase family. IspE subfamily.</text>
</comment>
<dbReference type="InterPro" id="IPR006204">
    <property type="entry name" value="GHMP_kinase_N_dom"/>
</dbReference>
<evidence type="ECO:0000256" key="2">
    <source>
        <dbReference type="ARBA" id="ARBA00012052"/>
    </source>
</evidence>
<organism evidence="12 13">
    <name type="scientific">Aciduricibacillus chroicocephali</name>
    <dbReference type="NCBI Taxonomy" id="3054939"/>
    <lineage>
        <taxon>Bacteria</taxon>
        <taxon>Bacillati</taxon>
        <taxon>Bacillota</taxon>
        <taxon>Bacilli</taxon>
        <taxon>Bacillales</taxon>
        <taxon>Bacillaceae</taxon>
        <taxon>Aciduricibacillus</taxon>
    </lineage>
</organism>
<evidence type="ECO:0000256" key="7">
    <source>
        <dbReference type="ARBA" id="ARBA00022840"/>
    </source>
</evidence>
<dbReference type="SUPFAM" id="SSF55060">
    <property type="entry name" value="GHMP Kinase, C-terminal domain"/>
    <property type="match status" value="1"/>
</dbReference>
<evidence type="ECO:0000313" key="13">
    <source>
        <dbReference type="Proteomes" id="UP001180087"/>
    </source>
</evidence>
<gene>
    <name evidence="9 12" type="primary">ispE</name>
    <name evidence="12" type="ORF">QR721_00260</name>
</gene>
<evidence type="ECO:0000256" key="3">
    <source>
        <dbReference type="ARBA" id="ARBA00017473"/>
    </source>
</evidence>
<evidence type="ECO:0000256" key="5">
    <source>
        <dbReference type="ARBA" id="ARBA00022741"/>
    </source>
</evidence>
<comment type="function">
    <text evidence="9">Catalyzes the phosphorylation of the position 2 hydroxy group of 4-diphosphocytidyl-2C-methyl-D-erythritol.</text>
</comment>
<dbReference type="InterPro" id="IPR036554">
    <property type="entry name" value="GHMP_kinase_C_sf"/>
</dbReference>
<name>A0ABY9KWP8_9BACI</name>
<dbReference type="GO" id="GO:0050515">
    <property type="term" value="F:4-(cytidine 5'-diphospho)-2-C-methyl-D-erythritol kinase activity"/>
    <property type="evidence" value="ECO:0007669"/>
    <property type="project" value="UniProtKB-EC"/>
</dbReference>
<dbReference type="EMBL" id="CP129113">
    <property type="protein sequence ID" value="WLV24752.1"/>
    <property type="molecule type" value="Genomic_DNA"/>
</dbReference>
<dbReference type="InterPro" id="IPR014721">
    <property type="entry name" value="Ribsml_uS5_D2-typ_fold_subgr"/>
</dbReference>
<dbReference type="RefSeq" id="WP_348028101.1">
    <property type="nucleotide sequence ID" value="NZ_CP129113.1"/>
</dbReference>
<keyword evidence="13" id="KW-1185">Reference proteome</keyword>
<feature type="active site" evidence="9">
    <location>
        <position position="10"/>
    </location>
</feature>
<comment type="catalytic activity">
    <reaction evidence="9">
        <text>4-CDP-2-C-methyl-D-erythritol + ATP = 4-CDP-2-C-methyl-D-erythritol 2-phosphate + ADP + H(+)</text>
        <dbReference type="Rhea" id="RHEA:18437"/>
        <dbReference type="ChEBI" id="CHEBI:15378"/>
        <dbReference type="ChEBI" id="CHEBI:30616"/>
        <dbReference type="ChEBI" id="CHEBI:57823"/>
        <dbReference type="ChEBI" id="CHEBI:57919"/>
        <dbReference type="ChEBI" id="CHEBI:456216"/>
        <dbReference type="EC" id="2.7.1.148"/>
    </reaction>
</comment>
<dbReference type="Gene3D" id="3.30.70.890">
    <property type="entry name" value="GHMP kinase, C-terminal domain"/>
    <property type="match status" value="1"/>
</dbReference>
<dbReference type="SUPFAM" id="SSF54211">
    <property type="entry name" value="Ribosomal protein S5 domain 2-like"/>
    <property type="match status" value="1"/>
</dbReference>
<dbReference type="PIRSF" id="PIRSF010376">
    <property type="entry name" value="IspE"/>
    <property type="match status" value="1"/>
</dbReference>
<keyword evidence="9" id="KW-0414">Isoprene biosynthesis</keyword>
<dbReference type="HAMAP" id="MF_00061">
    <property type="entry name" value="IspE"/>
    <property type="match status" value="1"/>
</dbReference>
<feature type="binding site" evidence="9">
    <location>
        <begin position="94"/>
        <end position="104"/>
    </location>
    <ligand>
        <name>ATP</name>
        <dbReference type="ChEBI" id="CHEBI:30616"/>
    </ligand>
</feature>
<comment type="pathway">
    <text evidence="9">Isoprenoid biosynthesis; isopentenyl diphosphate biosynthesis via DXP pathway; isopentenyl diphosphate from 1-deoxy-D-xylulose 5-phosphate: step 3/6.</text>
</comment>
<sequence>MVLYEKAPAKVNLLLDVLGKRTDGYHEVAMVMTTVDLFDRLEFHELKEDRIEVLLESRFVPSDERNLAYKAAAALKKKYGIKEGIQIKIEKSIPVSAGLGGGSSDAAAVLRGLNRLWSLNLSNDELADLGAGIGSDIPFCVHGRTALATGRGEKIQELPSPPPCWVVLAKLDIGVSSRTVFENLELDGIPHPNLERMLKAIEDKDFAGVCANLGNVLECVTLDLHPDVATLRKRMEQLGATGVLMSGSGPTIYGLVSQEAKAHRLYNGLRGFCDEVHVVRMLG</sequence>
<proteinExistence type="inferred from homology"/>
<evidence type="ECO:0000259" key="10">
    <source>
        <dbReference type="Pfam" id="PF00288"/>
    </source>
</evidence>
<reference evidence="12" key="1">
    <citation type="submission" date="2023-06" db="EMBL/GenBank/DDBJ databases">
        <title>A Treasure from Seagulls: Isolation and Description of Aciduricobacillus qingdaonensis gen. nov., sp. nov., a Rare Obligately Uric Acid-utilizing Member in the Family Bacillaceae.</title>
        <authorList>
            <person name="Liu W."/>
            <person name="Wang B."/>
        </authorList>
    </citation>
    <scope>NUCLEOTIDE SEQUENCE</scope>
    <source>
        <strain evidence="12">44XB</strain>
    </source>
</reference>
<evidence type="ECO:0000256" key="1">
    <source>
        <dbReference type="ARBA" id="ARBA00009684"/>
    </source>
</evidence>
<dbReference type="InterPro" id="IPR004424">
    <property type="entry name" value="IspE"/>
</dbReference>
<evidence type="ECO:0000313" key="12">
    <source>
        <dbReference type="EMBL" id="WLV24752.1"/>
    </source>
</evidence>
<keyword evidence="5 9" id="KW-0547">Nucleotide-binding</keyword>
<evidence type="ECO:0000256" key="4">
    <source>
        <dbReference type="ARBA" id="ARBA00022679"/>
    </source>
</evidence>
<evidence type="ECO:0000259" key="11">
    <source>
        <dbReference type="Pfam" id="PF08544"/>
    </source>
</evidence>
<dbReference type="NCBIfam" id="NF011202">
    <property type="entry name" value="PRK14608.1"/>
    <property type="match status" value="1"/>
</dbReference>
<dbReference type="Gene3D" id="3.30.230.10">
    <property type="match status" value="1"/>
</dbReference>
<dbReference type="PANTHER" id="PTHR43527:SF2">
    <property type="entry name" value="4-DIPHOSPHOCYTIDYL-2-C-METHYL-D-ERYTHRITOL KINASE, CHLOROPLASTIC"/>
    <property type="match status" value="1"/>
</dbReference>
<keyword evidence="6 9" id="KW-0418">Kinase</keyword>
<evidence type="ECO:0000256" key="6">
    <source>
        <dbReference type="ARBA" id="ARBA00022777"/>
    </source>
</evidence>
<evidence type="ECO:0000256" key="8">
    <source>
        <dbReference type="ARBA" id="ARBA00032554"/>
    </source>
</evidence>
<accession>A0ABY9KWP8</accession>
<feature type="active site" evidence="9">
    <location>
        <position position="136"/>
    </location>
</feature>
<protein>
    <recommendedName>
        <fullName evidence="3 9">4-diphosphocytidyl-2-C-methyl-D-erythritol kinase</fullName>
        <shortName evidence="9">CMK</shortName>
        <ecNumber evidence="2 9">2.7.1.148</ecNumber>
    </recommendedName>
    <alternativeName>
        <fullName evidence="8 9">4-(cytidine-5'-diphospho)-2-C-methyl-D-erythritol kinase</fullName>
    </alternativeName>
</protein>
<evidence type="ECO:0000256" key="9">
    <source>
        <dbReference type="HAMAP-Rule" id="MF_00061"/>
    </source>
</evidence>
<keyword evidence="7 9" id="KW-0067">ATP-binding</keyword>
<dbReference type="PANTHER" id="PTHR43527">
    <property type="entry name" value="4-DIPHOSPHOCYTIDYL-2-C-METHYL-D-ERYTHRITOL KINASE, CHLOROPLASTIC"/>
    <property type="match status" value="1"/>
</dbReference>
<dbReference type="InterPro" id="IPR013750">
    <property type="entry name" value="GHMP_kinase_C_dom"/>
</dbReference>
<dbReference type="Pfam" id="PF00288">
    <property type="entry name" value="GHMP_kinases_N"/>
    <property type="match status" value="1"/>
</dbReference>
<feature type="domain" description="GHMP kinase C-terminal" evidence="11">
    <location>
        <begin position="197"/>
        <end position="273"/>
    </location>
</feature>
<dbReference type="InterPro" id="IPR020568">
    <property type="entry name" value="Ribosomal_Su5_D2-typ_SF"/>
</dbReference>
<keyword evidence="4 9" id="KW-0808">Transferase</keyword>
<feature type="domain" description="GHMP kinase N-terminal" evidence="10">
    <location>
        <begin position="66"/>
        <end position="143"/>
    </location>
</feature>
<dbReference type="Pfam" id="PF08544">
    <property type="entry name" value="GHMP_kinases_C"/>
    <property type="match status" value="1"/>
</dbReference>